<organism evidence="2 3">
    <name type="scientific">Planktothrix agardhii (strain NIVA-CYA 126/8)</name>
    <dbReference type="NCBI Taxonomy" id="388467"/>
    <lineage>
        <taxon>Bacteria</taxon>
        <taxon>Bacillati</taxon>
        <taxon>Cyanobacteriota</taxon>
        <taxon>Cyanophyceae</taxon>
        <taxon>Oscillatoriophycideae</taxon>
        <taxon>Oscillatoriales</taxon>
        <taxon>Microcoleaceae</taxon>
        <taxon>Planktothrix</taxon>
    </lineage>
</organism>
<dbReference type="Proteomes" id="UP000027395">
    <property type="component" value="Chromosome"/>
</dbReference>
<feature type="domain" description="Endonuclease GajA/Old nuclease/RecF-like AAA" evidence="1">
    <location>
        <begin position="1"/>
        <end position="118"/>
    </location>
</feature>
<dbReference type="eggNOG" id="COG4637">
    <property type="taxonomic scope" value="Bacteria"/>
</dbReference>
<evidence type="ECO:0000313" key="3">
    <source>
        <dbReference type="Proteomes" id="UP000027395"/>
    </source>
</evidence>
<proteinExistence type="predicted"/>
<reference evidence="2 3" key="1">
    <citation type="journal article" date="2014" name="Appl. Environ. Microbiol.">
        <title>Elucidation of insertion elements encoded on plasmids and in vitro construction of shuttle vectors from the toxic cyanobacterium Planktothrix.</title>
        <authorList>
            <person name="Christiansen G."/>
            <person name="Goesmann A."/>
            <person name="Kurmayer R."/>
        </authorList>
    </citation>
    <scope>NUCLEOTIDE SEQUENCE [LARGE SCALE GENOMIC DNA]</scope>
    <source>
        <strain evidence="2 3">NIVA-CYA 126/8</strain>
    </source>
</reference>
<accession>A0A073CGI5</accession>
<evidence type="ECO:0000313" key="2">
    <source>
        <dbReference type="EMBL" id="KEI67394.1"/>
    </source>
</evidence>
<dbReference type="PANTHER" id="PTHR43581:SF4">
    <property type="entry name" value="ATP_GTP PHOSPHATASE"/>
    <property type="match status" value="1"/>
</dbReference>
<keyword evidence="3" id="KW-1185">Reference proteome</keyword>
<dbReference type="CDD" id="cd00267">
    <property type="entry name" value="ABC_ATPase"/>
    <property type="match status" value="1"/>
</dbReference>
<name>A0A073CGI5_PLAA1</name>
<dbReference type="SUPFAM" id="SSF52540">
    <property type="entry name" value="P-loop containing nucleoside triphosphate hydrolases"/>
    <property type="match status" value="1"/>
</dbReference>
<dbReference type="PANTHER" id="PTHR43581">
    <property type="entry name" value="ATP/GTP PHOSPHATASE"/>
    <property type="match status" value="1"/>
</dbReference>
<dbReference type="Gene3D" id="3.40.50.300">
    <property type="entry name" value="P-loop containing nucleotide triphosphate hydrolases"/>
    <property type="match status" value="1"/>
</dbReference>
<gene>
    <name evidence="2" type="ORF">A19Y_2494</name>
</gene>
<dbReference type="Pfam" id="PF13175">
    <property type="entry name" value="AAA_15"/>
    <property type="match status" value="2"/>
</dbReference>
<dbReference type="STRING" id="388467.A19Y_2494"/>
<dbReference type="InterPro" id="IPR041685">
    <property type="entry name" value="AAA_GajA/Old/RecF-like"/>
</dbReference>
<dbReference type="EMBL" id="CM002803">
    <property type="protein sequence ID" value="KEI67394.1"/>
    <property type="molecule type" value="Genomic_DNA"/>
</dbReference>
<dbReference type="PATRIC" id="fig|388467.6.peg.2436"/>
<dbReference type="InterPro" id="IPR051396">
    <property type="entry name" value="Bact_Antivir_Def_Nuclease"/>
</dbReference>
<dbReference type="GO" id="GO:0005524">
    <property type="term" value="F:ATP binding"/>
    <property type="evidence" value="ECO:0007669"/>
    <property type="project" value="InterPro"/>
</dbReference>
<dbReference type="RefSeq" id="WP_042154486.1">
    <property type="nucleotide sequence ID" value="NZ_CM002803.1"/>
</dbReference>
<dbReference type="InterPro" id="IPR027417">
    <property type="entry name" value="P-loop_NTPase"/>
</dbReference>
<sequence length="649" mass="76642">MHIKEIQIKNFKSFQDTKIQLNSDINIFTGKNNSGKTTILEVVSLWHECFNKLIRQAGRKTKNYRKGDYILGNTQEKYFPFEEIHSVCNPNFEDIFNQCDKNKKIEIDAELEHENEQIKIGFRISSSGLNYVIELMDFTTYDFEKFNRFFRSFPFPIGLYYASPVLAIRQRENFATNPQIREAIQMRESATVLRNRLYSLYKQQQDLSLYNNFISDLSYILFNNQEQIEFFTSSDIQKDTRVIINYKLNSRDTEKDIALLGSGTLQIIEILLNLYYYEQRTDMNLVLLDEPDSHIHRDIQQRLLEILTRFSNQNQLLITTHNETIIRHSSLHYLFHLDQNSAENYYKPLGHTEIQRLGERFKGIYPIPINPILSSLGSPNGLDFINAIEANHLIFVEGEDDARAIDLLLQKSVSPRNTKKYVFLVLNGINNIFKEILHYKTVFSAIKNTRTLWEKSVLIIDRDFLIDEDRVKLAQKMEEKLSLKTYIPQAYTFEAILLTDLDLLSRLLVKWVKNRYSQDIVQEELLDSLNTAYQNIRQNLVEKYLNDNCLKETTYRYIAIQESLYTIFKYKFINKTDVDLTISCKNNINNTLKSGAFFKLTRKEDVKQILDESLQAYHISFNIERDFLDLLKAVDRSVWFDEWDFLRQL</sequence>
<dbReference type="GO" id="GO:0016887">
    <property type="term" value="F:ATP hydrolysis activity"/>
    <property type="evidence" value="ECO:0007669"/>
    <property type="project" value="InterPro"/>
</dbReference>
<feature type="domain" description="Endonuclease GajA/Old nuclease/RecF-like AAA" evidence="1">
    <location>
        <begin position="185"/>
        <end position="326"/>
    </location>
</feature>
<dbReference type="HOGENOM" id="CLU_423216_0_0_3"/>
<protein>
    <recommendedName>
        <fullName evidence="1">Endonuclease GajA/Old nuclease/RecF-like AAA domain-containing protein</fullName>
    </recommendedName>
</protein>
<dbReference type="AlphaFoldDB" id="A0A073CGI5"/>
<evidence type="ECO:0000259" key="1">
    <source>
        <dbReference type="Pfam" id="PF13175"/>
    </source>
</evidence>